<organism evidence="3 4">
    <name type="scientific">Purpureocillium lilacinum</name>
    <name type="common">Paecilomyces lilacinus</name>
    <dbReference type="NCBI Taxonomy" id="33203"/>
    <lineage>
        <taxon>Eukaryota</taxon>
        <taxon>Fungi</taxon>
        <taxon>Dikarya</taxon>
        <taxon>Ascomycota</taxon>
        <taxon>Pezizomycotina</taxon>
        <taxon>Sordariomycetes</taxon>
        <taxon>Hypocreomycetidae</taxon>
        <taxon>Hypocreales</taxon>
        <taxon>Ophiocordycipitaceae</taxon>
        <taxon>Purpureocillium</taxon>
    </lineage>
</organism>
<feature type="region of interest" description="Disordered" evidence="1">
    <location>
        <begin position="100"/>
        <end position="120"/>
    </location>
</feature>
<evidence type="ECO:0000313" key="5">
    <source>
        <dbReference type="Proteomes" id="UP001287286"/>
    </source>
</evidence>
<comment type="caution">
    <text evidence="3">The sequence shown here is derived from an EMBL/GenBank/DDBJ whole genome shotgun (WGS) entry which is preliminary data.</text>
</comment>
<evidence type="ECO:0000256" key="1">
    <source>
        <dbReference type="SAM" id="MobiDB-lite"/>
    </source>
</evidence>
<proteinExistence type="predicted"/>
<evidence type="ECO:0000313" key="4">
    <source>
        <dbReference type="Proteomes" id="UP000245956"/>
    </source>
</evidence>
<gene>
    <name evidence="3" type="ORF">PCL_08874</name>
    <name evidence="2" type="ORF">Purlil1_8195</name>
</gene>
<dbReference type="EMBL" id="JAWRVI010000032">
    <property type="protein sequence ID" value="KAK4087347.1"/>
    <property type="molecule type" value="Genomic_DNA"/>
</dbReference>
<dbReference type="Proteomes" id="UP001287286">
    <property type="component" value="Unassembled WGS sequence"/>
</dbReference>
<reference evidence="2" key="3">
    <citation type="submission" date="2023-11" db="EMBL/GenBank/DDBJ databases">
        <authorList>
            <person name="Beijen E."/>
            <person name="Ohm R.A."/>
        </authorList>
    </citation>
    <scope>NUCLEOTIDE SEQUENCE</scope>
    <source>
        <strain evidence="2">CBS 150709</strain>
    </source>
</reference>
<accession>A0A2U3EGH0</accession>
<reference evidence="3" key="1">
    <citation type="submission" date="2015-05" db="EMBL/GenBank/DDBJ databases">
        <authorList>
            <person name="Wang D.B."/>
            <person name="Wang M."/>
        </authorList>
    </citation>
    <scope>NUCLEOTIDE SEQUENCE</scope>
    <source>
        <strain evidence="3">36-1</strain>
    </source>
</reference>
<reference evidence="2 5" key="4">
    <citation type="journal article" date="2024" name="Microbiol. Resour. Announc.">
        <title>Genome annotations for the ascomycete fungi Trichoderma harzianum, Trichoderma aggressivum, and Purpureocillium lilacinum.</title>
        <authorList>
            <person name="Beijen E.P.W."/>
            <person name="Ohm R.A."/>
        </authorList>
    </citation>
    <scope>NUCLEOTIDE SEQUENCE [LARGE SCALE GENOMIC DNA]</scope>
    <source>
        <strain evidence="2 5">CBS 150709</strain>
    </source>
</reference>
<name>A0A2U3EGH0_PURLI</name>
<keyword evidence="5" id="KW-1185">Reference proteome</keyword>
<evidence type="ECO:0000313" key="3">
    <source>
        <dbReference type="EMBL" id="PWI73598.1"/>
    </source>
</evidence>
<dbReference type="AlphaFoldDB" id="A0A2U3EGH0"/>
<protein>
    <submittedName>
        <fullName evidence="3">Uncharacterized protein</fullName>
    </submittedName>
</protein>
<dbReference type="EMBL" id="LCWV01000004">
    <property type="protein sequence ID" value="PWI73598.1"/>
    <property type="molecule type" value="Genomic_DNA"/>
</dbReference>
<reference evidence="3 4" key="2">
    <citation type="journal article" date="2016" name="Front. Microbiol.">
        <title>Genome and transcriptome sequences reveal the specific parasitism of the nematophagous Purpureocillium lilacinum 36-1.</title>
        <authorList>
            <person name="Xie J."/>
            <person name="Li S."/>
            <person name="Mo C."/>
            <person name="Xiao X."/>
            <person name="Peng D."/>
            <person name="Wang G."/>
            <person name="Xiao Y."/>
        </authorList>
    </citation>
    <scope>NUCLEOTIDE SEQUENCE [LARGE SCALE GENOMIC DNA]</scope>
    <source>
        <strain evidence="3 4">36-1</strain>
    </source>
</reference>
<sequence>MAKAVEMANGMRLEWGKNGGMAKLAEMANVAGGGASRGRVVGGKRDVTSGCHYWATAAQHVTHQLSPPPSLDFTLHHQTPPPSQLTILIPHRGVIPWPHRTRRSASGQKTHPAADPAYRGRRQPKEGAIAWFSRRDAYRSGGHNQYNNILTASRDMPLSPYWPSNLHQWPPPESLIGEAFPSRAIGARGEFYQIEPVLAWIISTRAIWDSAQEEVGRDRASVRGDRTLQQQQQQQQGNRPSSPRVDRQPATPAEGLGPGMLGRRPRHAGCEEGRRALGRPDGAWTVTPSRVRLASRTGPAIKGRACLAPEPGSRRATANPIRASRLAIAAHVHLGSTGVGMASMGNGLRDSGRNFFWQPGQAVAGCLRKFVLFGKLGGGVPAPGSAESIRLRVHVALHLTKGTWNDLVTLLGCHKSRSG</sequence>
<evidence type="ECO:0000313" key="2">
    <source>
        <dbReference type="EMBL" id="KAK4087347.1"/>
    </source>
</evidence>
<feature type="region of interest" description="Disordered" evidence="1">
    <location>
        <begin position="218"/>
        <end position="284"/>
    </location>
</feature>
<dbReference type="Proteomes" id="UP000245956">
    <property type="component" value="Unassembled WGS sequence"/>
</dbReference>